<proteinExistence type="inferred from homology"/>
<comment type="caution">
    <text evidence="10">The sequence shown here is derived from an EMBL/GenBank/DDBJ whole genome shotgun (WGS) entry which is preliminary data.</text>
</comment>
<dbReference type="InterPro" id="IPR047007">
    <property type="entry name" value="XRN1_D1_sf"/>
</dbReference>
<feature type="domain" description="Xrn1 N-terminal" evidence="6">
    <location>
        <begin position="1"/>
        <end position="226"/>
    </location>
</feature>
<dbReference type="PANTHER" id="PTHR12341">
    <property type="entry name" value="5'-&gt;3' EXORIBONUCLEASE"/>
    <property type="match status" value="1"/>
</dbReference>
<dbReference type="InterPro" id="IPR041106">
    <property type="entry name" value="XRN1_D2_D3"/>
</dbReference>
<keyword evidence="1" id="KW-0540">Nuclease</keyword>
<dbReference type="Pfam" id="PF18334">
    <property type="entry name" value="XRN1_D2_D3"/>
    <property type="match status" value="1"/>
</dbReference>
<dbReference type="GO" id="GO:0003723">
    <property type="term" value="F:RNA binding"/>
    <property type="evidence" value="ECO:0007669"/>
    <property type="project" value="TreeGrafter"/>
</dbReference>
<dbReference type="Gene3D" id="2.30.30.750">
    <property type="match status" value="1"/>
</dbReference>
<feature type="domain" description="5'-3' exoribonuclease 1 SH3-like" evidence="8">
    <location>
        <begin position="1082"/>
        <end position="1149"/>
    </location>
</feature>
<evidence type="ECO:0000313" key="11">
    <source>
        <dbReference type="Proteomes" id="UP000574390"/>
    </source>
</evidence>
<evidence type="ECO:0000256" key="3">
    <source>
        <dbReference type="ARBA" id="ARBA00022839"/>
    </source>
</evidence>
<dbReference type="AlphaFoldDB" id="A0A7J6T9S9"/>
<feature type="domain" description="Exoribonuclease Xrn1 D2/D3" evidence="9">
    <location>
        <begin position="950"/>
        <end position="1049"/>
    </location>
</feature>
<evidence type="ECO:0000259" key="7">
    <source>
        <dbReference type="Pfam" id="PF17846"/>
    </source>
</evidence>
<evidence type="ECO:0000259" key="6">
    <source>
        <dbReference type="Pfam" id="PF03159"/>
    </source>
</evidence>
<dbReference type="Pfam" id="PF03159">
    <property type="entry name" value="XRN_N"/>
    <property type="match status" value="1"/>
</dbReference>
<dbReference type="CDD" id="cd18673">
    <property type="entry name" value="PIN_XRN1-2-like"/>
    <property type="match status" value="1"/>
</dbReference>
<dbReference type="Gene3D" id="3.40.50.12390">
    <property type="match status" value="2"/>
</dbReference>
<evidence type="ECO:0000313" key="10">
    <source>
        <dbReference type="EMBL" id="KAF4742008.1"/>
    </source>
</evidence>
<feature type="compositionally biased region" description="Basic residues" evidence="5">
    <location>
        <begin position="1190"/>
        <end position="1200"/>
    </location>
</feature>
<feature type="domain" description="Xrn1 helical" evidence="7">
    <location>
        <begin position="396"/>
        <end position="573"/>
    </location>
</feature>
<dbReference type="Proteomes" id="UP000574390">
    <property type="component" value="Unassembled WGS sequence"/>
</dbReference>
<dbReference type="InterPro" id="IPR004859">
    <property type="entry name" value="Xrn1_N"/>
</dbReference>
<evidence type="ECO:0000256" key="4">
    <source>
        <dbReference type="ARBA" id="ARBA00038299"/>
    </source>
</evidence>
<dbReference type="GO" id="GO:0000956">
    <property type="term" value="P:nuclear-transcribed mRNA catabolic process"/>
    <property type="evidence" value="ECO:0007669"/>
    <property type="project" value="TreeGrafter"/>
</dbReference>
<evidence type="ECO:0000259" key="8">
    <source>
        <dbReference type="Pfam" id="PF18129"/>
    </source>
</evidence>
<dbReference type="Pfam" id="PF17846">
    <property type="entry name" value="XRN_M"/>
    <property type="match status" value="2"/>
</dbReference>
<dbReference type="InterPro" id="IPR047008">
    <property type="entry name" value="XRN1_SH3_sf"/>
</dbReference>
<dbReference type="Gene3D" id="1.25.40.1050">
    <property type="match status" value="1"/>
</dbReference>
<dbReference type="Pfam" id="PF18129">
    <property type="entry name" value="SH3_12"/>
    <property type="match status" value="1"/>
</dbReference>
<dbReference type="Gene3D" id="2.170.260.40">
    <property type="match status" value="1"/>
</dbReference>
<protein>
    <submittedName>
        <fullName evidence="10">Uncharacterized protein</fullName>
    </submittedName>
</protein>
<dbReference type="InterPro" id="IPR027073">
    <property type="entry name" value="5_3_exoribonuclease"/>
</dbReference>
<dbReference type="GO" id="GO:0016075">
    <property type="term" value="P:rRNA catabolic process"/>
    <property type="evidence" value="ECO:0007669"/>
    <property type="project" value="TreeGrafter"/>
</dbReference>
<feature type="compositionally biased region" description="Low complexity" evidence="5">
    <location>
        <begin position="1161"/>
        <end position="1170"/>
    </location>
</feature>
<dbReference type="InterPro" id="IPR041385">
    <property type="entry name" value="SH3_12"/>
</dbReference>
<sequence length="1243" mass="140646">MGVPRFYRWLSERYPLINEVIEPEQIPEFDCLYLDMNGIIHHCSHGNTPDVAIPEDEVWMDVFKYISDLYSRIKPKRLLYMAVDGVAPRAKMNQQRSRRFRTALDAVEANERAVKNGDPPKSIDTFFDSNSITPGTAFMERLTQQLRFFTQKMINENPLWQGVDVVVSGPDVPGEGEHKIMDYIRTTKSQPDYDPNTRHCVYGLDADLIMLTLATHEPYVALLREEVIFGPEKTDARSLVRPDRLQLLHIHVLREYLALEFGEDDLERVIDDFVLFCMLVGNDFLPHLPYTGVGDGGLERLFTAYKTYRKKEESSDDPWLVEHGGGINWANFLKYLTVYSTSEEKFLAEEVSKSHWQIGRRRRCGGNGRGGSRISYEYQVKTGLGYPKSPEEARLQYYKVKAECDTKEERDQLVRDYMEGLQWSYSYYYRGPPSWHWYYHHHYAPFVSTMVNDFDDFAEAGSQIKFDGGGPVTPFQQLMSVLPASSGRKLLPRVFAPLFTSPSSPVKQYYPERFDIDIDGVKVPWGGTALINFVDENVLFKAMDDAVAEAERTGKNVLTAEEKMRNINGGAHVYRYDPSAKPVALKSTVPRFLPDLGHVTVDIEPFSHPPLPVGMDYFPHWVLPNCDLRKYEDCWPSLQTKTVVPRYAVGVKVFNFASQRQSMFLTMEESFDELMGSCKELLKAYAVQIDYPCVHRGRVVAIRYMTADGKVMRVTRDGEKAVSASTFRTDVEDELDYHDRHGLCFEFKSKDDELSSEDMEAEQPILEVRRVVGHRIERSGKRVYDFSAKTELRLAALCRVLEPHPIRVEEAKTGPQLVAGKRVIVSDLRSIYAGCVGTIRSIRPGEVAVDTEQPFGWDAAAAKSSAERMLRDKSDLRWYSPEVAASRAGLTVELWWMIAGSITAKLGRERVQVGMELFHWTRSEVSPGKSAWKMLVIPNYTRHSHNPETREDRWSFSNYAVQAVKDYMRAFPSVFDGLCDLDHVDTNLSLSAKRLLDTGTEDYEYELAKLKKWLGEQEFRRLPLVSPSYTALPRMGVQFLEGFADYQLKHEPTPPSITVSPEQLLGVENAKFVSKSCKELPRVGSRAVYVDAEGPAPVGARCIVTAVYGRPGQDMKVELLFDRPTFGCDTAFGRCSSMRGLVVAPSDILVLPVEASSSATTQKSAKTYTSLPKSNGVNDPRRQNGTGKSGKGKGARKAKKAPTVTYASRHPESTVLSRELQRMLGISSLPAERAQPAGLPNEV</sequence>
<dbReference type="GO" id="GO:0004534">
    <property type="term" value="F:5'-3' RNA exonuclease activity"/>
    <property type="evidence" value="ECO:0007669"/>
    <property type="project" value="TreeGrafter"/>
</dbReference>
<gene>
    <name evidence="10" type="ORF">FOZ62_000616</name>
</gene>
<dbReference type="InterPro" id="IPR041412">
    <property type="entry name" value="Xrn1_helical"/>
</dbReference>
<evidence type="ECO:0000256" key="1">
    <source>
        <dbReference type="ARBA" id="ARBA00022722"/>
    </source>
</evidence>
<keyword evidence="3" id="KW-0269">Exonuclease</keyword>
<evidence type="ECO:0000256" key="5">
    <source>
        <dbReference type="SAM" id="MobiDB-lite"/>
    </source>
</evidence>
<feature type="region of interest" description="Disordered" evidence="5">
    <location>
        <begin position="1161"/>
        <end position="1216"/>
    </location>
</feature>
<dbReference type="CDD" id="cd09897">
    <property type="entry name" value="H3TH_FEN1-XPG-like"/>
    <property type="match status" value="1"/>
</dbReference>
<dbReference type="PANTHER" id="PTHR12341:SF7">
    <property type="entry name" value="5'-3' EXORIBONUCLEASE 1"/>
    <property type="match status" value="1"/>
</dbReference>
<evidence type="ECO:0000259" key="9">
    <source>
        <dbReference type="Pfam" id="PF18334"/>
    </source>
</evidence>
<organism evidence="10 11">
    <name type="scientific">Perkinsus olseni</name>
    <name type="common">Perkinsus atlanticus</name>
    <dbReference type="NCBI Taxonomy" id="32597"/>
    <lineage>
        <taxon>Eukaryota</taxon>
        <taxon>Sar</taxon>
        <taxon>Alveolata</taxon>
        <taxon>Perkinsozoa</taxon>
        <taxon>Perkinsea</taxon>
        <taxon>Perkinsida</taxon>
        <taxon>Perkinsidae</taxon>
        <taxon>Perkinsus</taxon>
    </lineage>
</organism>
<reference evidence="10 11" key="1">
    <citation type="submission" date="2020-04" db="EMBL/GenBank/DDBJ databases">
        <title>Perkinsus olseni comparative genomics.</title>
        <authorList>
            <person name="Bogema D.R."/>
        </authorList>
    </citation>
    <scope>NUCLEOTIDE SEQUENCE [LARGE SCALE GENOMIC DNA]</scope>
    <source>
        <strain evidence="10">ATCC PRA-205</strain>
    </source>
</reference>
<evidence type="ECO:0000256" key="2">
    <source>
        <dbReference type="ARBA" id="ARBA00022801"/>
    </source>
</evidence>
<name>A0A7J6T9S9_PEROL</name>
<accession>A0A7J6T9S9</accession>
<comment type="similarity">
    <text evidence="4">Belongs to the 5'-3' exonuclease family.</text>
</comment>
<feature type="domain" description="Xrn1 helical" evidence="7">
    <location>
        <begin position="265"/>
        <end position="331"/>
    </location>
</feature>
<keyword evidence="2" id="KW-0378">Hydrolase</keyword>
<dbReference type="GO" id="GO:0005634">
    <property type="term" value="C:nucleus"/>
    <property type="evidence" value="ECO:0007669"/>
    <property type="project" value="TreeGrafter"/>
</dbReference>
<dbReference type="EMBL" id="JABANM010008787">
    <property type="protein sequence ID" value="KAF4742008.1"/>
    <property type="molecule type" value="Genomic_DNA"/>
</dbReference>